<keyword evidence="6 8" id="KW-0139">CF(1)</keyword>
<keyword evidence="10" id="KW-0175">Coiled coil</keyword>
<sequence>MHVRIVCPEHLAFEEDVAFLTVPSTDGSMGIAPRHASEIFTIEPGFTTICAQKMGEVTSEFAIGTGFVEVADDRVIMLVERAENVAELKASELQTKLKEFEEELGNLSADDAQRVNLYNEIAWCKLLLKRIQAA</sequence>
<evidence type="ECO:0000256" key="5">
    <source>
        <dbReference type="ARBA" id="ARBA00023136"/>
    </source>
</evidence>
<keyword evidence="5 8" id="KW-0472">Membrane</keyword>
<comment type="function">
    <text evidence="8">Produces ATP from ADP in the presence of a proton gradient across the membrane.</text>
</comment>
<evidence type="ECO:0000313" key="13">
    <source>
        <dbReference type="Proteomes" id="UP000700908"/>
    </source>
</evidence>
<dbReference type="Gene3D" id="2.60.15.10">
    <property type="entry name" value="F0F1 ATP synthase delta/epsilon subunit, N-terminal"/>
    <property type="match status" value="1"/>
</dbReference>
<feature type="coiled-coil region" evidence="10">
    <location>
        <begin position="83"/>
        <end position="110"/>
    </location>
</feature>
<evidence type="ECO:0000256" key="3">
    <source>
        <dbReference type="ARBA" id="ARBA00022448"/>
    </source>
</evidence>
<dbReference type="PANTHER" id="PTHR13822">
    <property type="entry name" value="ATP SYNTHASE DELTA/EPSILON CHAIN"/>
    <property type="match status" value="1"/>
</dbReference>
<dbReference type="InterPro" id="IPR001469">
    <property type="entry name" value="ATP_synth_F1_dsu/esu"/>
</dbReference>
<evidence type="ECO:0000256" key="7">
    <source>
        <dbReference type="ARBA" id="ARBA00023310"/>
    </source>
</evidence>
<dbReference type="NCBIfam" id="TIGR01216">
    <property type="entry name" value="ATP_synt_epsi"/>
    <property type="match status" value="1"/>
</dbReference>
<evidence type="ECO:0000256" key="9">
    <source>
        <dbReference type="RuleBase" id="RU003656"/>
    </source>
</evidence>
<comment type="similarity">
    <text evidence="2 8 9">Belongs to the ATPase epsilon chain family.</text>
</comment>
<keyword evidence="8" id="KW-0375">Hydrogen ion transport</keyword>
<dbReference type="PANTHER" id="PTHR13822:SF10">
    <property type="entry name" value="ATP SYNTHASE EPSILON CHAIN, CHLOROPLASTIC"/>
    <property type="match status" value="1"/>
</dbReference>
<comment type="subunit">
    <text evidence="8 9">F-type ATPases have 2 components, CF(1) - the catalytic core - and CF(0) - the membrane proton channel. CF(1) has five subunits: alpha(3), beta(3), gamma(1), delta(1), epsilon(1). CF(0) has three main subunits: a, b and c.</text>
</comment>
<evidence type="ECO:0000313" key="12">
    <source>
        <dbReference type="EMBL" id="MBY4797584.1"/>
    </source>
</evidence>
<proteinExistence type="inferred from homology"/>
<comment type="subcellular location">
    <subcellularLocation>
        <location evidence="8">Cell membrane</location>
        <topology evidence="8">Peripheral membrane protein</topology>
    </subcellularLocation>
    <subcellularLocation>
        <location evidence="1">Endomembrane system</location>
        <topology evidence="1">Peripheral membrane protein</topology>
    </subcellularLocation>
</comment>
<dbReference type="InterPro" id="IPR020546">
    <property type="entry name" value="ATP_synth_F1_dsu/esu_N"/>
</dbReference>
<evidence type="ECO:0000256" key="4">
    <source>
        <dbReference type="ARBA" id="ARBA00023065"/>
    </source>
</evidence>
<organism evidence="12 13">
    <name type="scientific">Collinsella ureilytica</name>
    <dbReference type="NCBI Taxonomy" id="2869515"/>
    <lineage>
        <taxon>Bacteria</taxon>
        <taxon>Bacillati</taxon>
        <taxon>Actinomycetota</taxon>
        <taxon>Coriobacteriia</taxon>
        <taxon>Coriobacteriales</taxon>
        <taxon>Coriobacteriaceae</taxon>
        <taxon>Collinsella</taxon>
    </lineage>
</organism>
<dbReference type="CDD" id="cd12152">
    <property type="entry name" value="F1-ATPase_delta"/>
    <property type="match status" value="1"/>
</dbReference>
<keyword evidence="4 8" id="KW-0406">Ion transport</keyword>
<dbReference type="Pfam" id="PF02823">
    <property type="entry name" value="ATP-synt_DE_N"/>
    <property type="match status" value="1"/>
</dbReference>
<evidence type="ECO:0000256" key="2">
    <source>
        <dbReference type="ARBA" id="ARBA00005712"/>
    </source>
</evidence>
<gene>
    <name evidence="8 12" type="primary">atpC</name>
    <name evidence="12" type="ORF">K6V98_04345</name>
</gene>
<keyword evidence="13" id="KW-1185">Reference proteome</keyword>
<comment type="caution">
    <text evidence="12">The sequence shown here is derived from an EMBL/GenBank/DDBJ whole genome shotgun (WGS) entry which is preliminary data.</text>
</comment>
<dbReference type="Proteomes" id="UP000700908">
    <property type="component" value="Unassembled WGS sequence"/>
</dbReference>
<name>A0ABS7MJP9_9ACTN</name>
<protein>
    <recommendedName>
        <fullName evidence="8">ATP synthase epsilon chain</fullName>
    </recommendedName>
    <alternativeName>
        <fullName evidence="8">ATP synthase F1 sector epsilon subunit</fullName>
    </alternativeName>
    <alternativeName>
        <fullName evidence="8">F-ATPase epsilon subunit</fullName>
    </alternativeName>
</protein>
<dbReference type="EMBL" id="JAIMFO010000006">
    <property type="protein sequence ID" value="MBY4797584.1"/>
    <property type="molecule type" value="Genomic_DNA"/>
</dbReference>
<keyword evidence="8" id="KW-1003">Cell membrane</keyword>
<keyword evidence="3 8" id="KW-0813">Transport</keyword>
<keyword evidence="7 8" id="KW-0066">ATP synthesis</keyword>
<evidence type="ECO:0000256" key="8">
    <source>
        <dbReference type="HAMAP-Rule" id="MF_00530"/>
    </source>
</evidence>
<evidence type="ECO:0000259" key="11">
    <source>
        <dbReference type="Pfam" id="PF02823"/>
    </source>
</evidence>
<reference evidence="12 13" key="1">
    <citation type="submission" date="2021-08" db="EMBL/GenBank/DDBJ databases">
        <title>Collinsella faecalis sp. nov. isolated from swine faeces.</title>
        <authorList>
            <person name="Oh B.S."/>
            <person name="Lee J.H."/>
        </authorList>
    </citation>
    <scope>NUCLEOTIDE SEQUENCE [LARGE SCALE GENOMIC DNA]</scope>
    <source>
        <strain evidence="12 13">AGMB00827</strain>
    </source>
</reference>
<accession>A0ABS7MJP9</accession>
<dbReference type="SUPFAM" id="SSF51344">
    <property type="entry name" value="Epsilon subunit of F1F0-ATP synthase N-terminal domain"/>
    <property type="match status" value="1"/>
</dbReference>
<dbReference type="HAMAP" id="MF_00530">
    <property type="entry name" value="ATP_synth_epsil_bac"/>
    <property type="match status" value="1"/>
</dbReference>
<evidence type="ECO:0000256" key="6">
    <source>
        <dbReference type="ARBA" id="ARBA00023196"/>
    </source>
</evidence>
<evidence type="ECO:0000256" key="1">
    <source>
        <dbReference type="ARBA" id="ARBA00004184"/>
    </source>
</evidence>
<feature type="domain" description="ATP synthase F1 complex delta/epsilon subunit N-terminal" evidence="11">
    <location>
        <begin position="1"/>
        <end position="82"/>
    </location>
</feature>
<dbReference type="InterPro" id="IPR036771">
    <property type="entry name" value="ATPsynth_dsu/esu_N"/>
</dbReference>
<evidence type="ECO:0000256" key="10">
    <source>
        <dbReference type="SAM" id="Coils"/>
    </source>
</evidence>